<dbReference type="InParanoid" id="B9PBB6"/>
<keyword evidence="3" id="KW-1185">Reference proteome</keyword>
<evidence type="ECO:0000313" key="3">
    <source>
        <dbReference type="Proteomes" id="UP000006729"/>
    </source>
</evidence>
<protein>
    <submittedName>
        <fullName evidence="2">Uncharacterized protein</fullName>
    </submittedName>
</protein>
<sequence length="88" mass="9981">MGLCYLVFTGKAKHSVLFVSSSSCEVGDFMDCLIFFYEIVTLCMFLGLILMTLSGGCLAGKEFFFMYFFCVHGLIDVVRLRMFFEVHG</sequence>
<dbReference type="Proteomes" id="UP000006729">
    <property type="component" value="Chromosome 14"/>
</dbReference>
<keyword evidence="1" id="KW-1133">Transmembrane helix</keyword>
<keyword evidence="1" id="KW-0812">Transmembrane</keyword>
<accession>B9PBB6</accession>
<dbReference type="HOGENOM" id="CLU_2473161_0_0_1"/>
<proteinExistence type="predicted"/>
<dbReference type="EMBL" id="CM009303">
    <property type="protein sequence ID" value="PNT02349.1"/>
    <property type="molecule type" value="Genomic_DNA"/>
</dbReference>
<evidence type="ECO:0000313" key="2">
    <source>
        <dbReference type="EMBL" id="PNT02349.1"/>
    </source>
</evidence>
<evidence type="ECO:0000256" key="1">
    <source>
        <dbReference type="SAM" id="Phobius"/>
    </source>
</evidence>
<dbReference type="AlphaFoldDB" id="B9PBB6"/>
<keyword evidence="1" id="KW-0472">Membrane</keyword>
<feature type="transmembrane region" description="Helical" evidence="1">
    <location>
        <begin position="34"/>
        <end position="53"/>
    </location>
</feature>
<name>B9PBB6_POPTR</name>
<feature type="transmembrane region" description="Helical" evidence="1">
    <location>
        <begin position="65"/>
        <end position="84"/>
    </location>
</feature>
<reference evidence="2 3" key="1">
    <citation type="journal article" date="2006" name="Science">
        <title>The genome of black cottonwood, Populus trichocarpa (Torr. &amp; Gray).</title>
        <authorList>
            <person name="Tuskan G.A."/>
            <person name="Difazio S."/>
            <person name="Jansson S."/>
            <person name="Bohlmann J."/>
            <person name="Grigoriev I."/>
            <person name="Hellsten U."/>
            <person name="Putnam N."/>
            <person name="Ralph S."/>
            <person name="Rombauts S."/>
            <person name="Salamov A."/>
            <person name="Schein J."/>
            <person name="Sterck L."/>
            <person name="Aerts A."/>
            <person name="Bhalerao R.R."/>
            <person name="Bhalerao R.P."/>
            <person name="Blaudez D."/>
            <person name="Boerjan W."/>
            <person name="Brun A."/>
            <person name="Brunner A."/>
            <person name="Busov V."/>
            <person name="Campbell M."/>
            <person name="Carlson J."/>
            <person name="Chalot M."/>
            <person name="Chapman J."/>
            <person name="Chen G.L."/>
            <person name="Cooper D."/>
            <person name="Coutinho P.M."/>
            <person name="Couturier J."/>
            <person name="Covert S."/>
            <person name="Cronk Q."/>
            <person name="Cunningham R."/>
            <person name="Davis J."/>
            <person name="Degroeve S."/>
            <person name="Dejardin A."/>
            <person name="Depamphilis C."/>
            <person name="Detter J."/>
            <person name="Dirks B."/>
            <person name="Dubchak I."/>
            <person name="Duplessis S."/>
            <person name="Ehlting J."/>
            <person name="Ellis B."/>
            <person name="Gendler K."/>
            <person name="Goodstein D."/>
            <person name="Gribskov M."/>
            <person name="Grimwood J."/>
            <person name="Groover A."/>
            <person name="Gunter L."/>
            <person name="Hamberger B."/>
            <person name="Heinze B."/>
            <person name="Helariutta Y."/>
            <person name="Henrissat B."/>
            <person name="Holligan D."/>
            <person name="Holt R."/>
            <person name="Huang W."/>
            <person name="Islam-Faridi N."/>
            <person name="Jones S."/>
            <person name="Jones-Rhoades M."/>
            <person name="Jorgensen R."/>
            <person name="Joshi C."/>
            <person name="Kangasjarvi J."/>
            <person name="Karlsson J."/>
            <person name="Kelleher C."/>
            <person name="Kirkpatrick R."/>
            <person name="Kirst M."/>
            <person name="Kohler A."/>
            <person name="Kalluri U."/>
            <person name="Larimer F."/>
            <person name="Leebens-Mack J."/>
            <person name="Leple J.C."/>
            <person name="Locascio P."/>
            <person name="Lou Y."/>
            <person name="Lucas S."/>
            <person name="Martin F."/>
            <person name="Montanini B."/>
            <person name="Napoli C."/>
            <person name="Nelson D.R."/>
            <person name="Nelson C."/>
            <person name="Nieminen K."/>
            <person name="Nilsson O."/>
            <person name="Pereda V."/>
            <person name="Peter G."/>
            <person name="Philippe R."/>
            <person name="Pilate G."/>
            <person name="Poliakov A."/>
            <person name="Razumovskaya J."/>
            <person name="Richardson P."/>
            <person name="Rinaldi C."/>
            <person name="Ritland K."/>
            <person name="Rouze P."/>
            <person name="Ryaboy D."/>
            <person name="Schmutz J."/>
            <person name="Schrader J."/>
            <person name="Segerman B."/>
            <person name="Shin H."/>
            <person name="Siddiqui A."/>
            <person name="Sterky F."/>
            <person name="Terry A."/>
            <person name="Tsai C.J."/>
            <person name="Uberbacher E."/>
            <person name="Unneberg P."/>
            <person name="Vahala J."/>
            <person name="Wall K."/>
            <person name="Wessler S."/>
            <person name="Yang G."/>
            <person name="Yin T."/>
            <person name="Douglas C."/>
            <person name="Marra M."/>
            <person name="Sandberg G."/>
            <person name="Van de Peer Y."/>
            <person name="Rokhsar D."/>
        </authorList>
    </citation>
    <scope>NUCLEOTIDE SEQUENCE [LARGE SCALE GENOMIC DNA]</scope>
    <source>
        <strain evidence="3">cv. Nisqually</strain>
    </source>
</reference>
<gene>
    <name evidence="2" type="ORF">POPTR_014G007800</name>
</gene>
<organism evidence="2 3">
    <name type="scientific">Populus trichocarpa</name>
    <name type="common">Western balsam poplar</name>
    <name type="synonym">Populus balsamifera subsp. trichocarpa</name>
    <dbReference type="NCBI Taxonomy" id="3694"/>
    <lineage>
        <taxon>Eukaryota</taxon>
        <taxon>Viridiplantae</taxon>
        <taxon>Streptophyta</taxon>
        <taxon>Embryophyta</taxon>
        <taxon>Tracheophyta</taxon>
        <taxon>Spermatophyta</taxon>
        <taxon>Magnoliopsida</taxon>
        <taxon>eudicotyledons</taxon>
        <taxon>Gunneridae</taxon>
        <taxon>Pentapetalae</taxon>
        <taxon>rosids</taxon>
        <taxon>fabids</taxon>
        <taxon>Malpighiales</taxon>
        <taxon>Salicaceae</taxon>
        <taxon>Saliceae</taxon>
        <taxon>Populus</taxon>
    </lineage>
</organism>